<dbReference type="PANTHER" id="PTHR43899:SF13">
    <property type="entry name" value="RH59310P"/>
    <property type="match status" value="1"/>
</dbReference>
<evidence type="ECO:0000313" key="8">
    <source>
        <dbReference type="Proteomes" id="UP001642483"/>
    </source>
</evidence>
<dbReference type="PIRSF" id="PIRSF000126">
    <property type="entry name" value="11-beta-HSD1"/>
    <property type="match status" value="1"/>
</dbReference>
<organism evidence="7 8">
    <name type="scientific">Clavelina lepadiformis</name>
    <name type="common">Light-bulb sea squirt</name>
    <name type="synonym">Ascidia lepadiformis</name>
    <dbReference type="NCBI Taxonomy" id="159417"/>
    <lineage>
        <taxon>Eukaryota</taxon>
        <taxon>Metazoa</taxon>
        <taxon>Chordata</taxon>
        <taxon>Tunicata</taxon>
        <taxon>Ascidiacea</taxon>
        <taxon>Aplousobranchia</taxon>
        <taxon>Clavelinidae</taxon>
        <taxon>Clavelina</taxon>
    </lineage>
</organism>
<evidence type="ECO:0000256" key="6">
    <source>
        <dbReference type="SAM" id="Phobius"/>
    </source>
</evidence>
<keyword evidence="3" id="KW-0752">Steroid biosynthesis</keyword>
<name>A0ABP0FJE1_CLALP</name>
<dbReference type="Proteomes" id="UP001642483">
    <property type="component" value="Unassembled WGS sequence"/>
</dbReference>
<keyword evidence="8" id="KW-1185">Reference proteome</keyword>
<reference evidence="7 8" key="1">
    <citation type="submission" date="2024-02" db="EMBL/GenBank/DDBJ databases">
        <authorList>
            <person name="Daric V."/>
            <person name="Darras S."/>
        </authorList>
    </citation>
    <scope>NUCLEOTIDE SEQUENCE [LARGE SCALE GENOMIC DNA]</scope>
</reference>
<dbReference type="SUPFAM" id="SSF51735">
    <property type="entry name" value="NAD(P)-binding Rossmann-fold domains"/>
    <property type="match status" value="1"/>
</dbReference>
<gene>
    <name evidence="7" type="ORF">CVLEPA_LOCUS8101</name>
</gene>
<dbReference type="InterPro" id="IPR051019">
    <property type="entry name" value="VLCFA-Steroid_DH"/>
</dbReference>
<keyword evidence="4" id="KW-0560">Oxidoreductase</keyword>
<keyword evidence="6" id="KW-0472">Membrane</keyword>
<dbReference type="InterPro" id="IPR020904">
    <property type="entry name" value="Sc_DH/Rdtase_CS"/>
</dbReference>
<sequence>MYSIAFQYLGILTFLYFVIKLLFKLVEGGRLYIFSTYPDFSKYGKWSVVTGSSTGLGKATALQLASRGQNIVLMSNEEEELRKVASEIESKHNVQTKCLTIDFSHDEEIYDEIADFLQGLDIGTLVNNVGIAQGLYRFLDIPNLSTFIRNIIRINAVSVVKMTQIVLPGMVERKRGLILNLSSMAAVKPVSHIIMYCATKTFVNYFSQGLSYEYESKGIKVHSCMPSMIRSNLTKFLPRHKEYVSTEAFIKSWLATVDKTRWAHGYIPHAIQGWITKMIPADLYQILYEKRVNKALAKKTE</sequence>
<keyword evidence="3" id="KW-0444">Lipid biosynthesis</keyword>
<accession>A0ABP0FJE1</accession>
<evidence type="ECO:0000256" key="5">
    <source>
        <dbReference type="RuleBase" id="RU000363"/>
    </source>
</evidence>
<keyword evidence="3" id="KW-0443">Lipid metabolism</keyword>
<dbReference type="PRINTS" id="PR00081">
    <property type="entry name" value="GDHRDH"/>
</dbReference>
<dbReference type="Pfam" id="PF00106">
    <property type="entry name" value="adh_short"/>
    <property type="match status" value="1"/>
</dbReference>
<keyword evidence="6" id="KW-1133">Transmembrane helix</keyword>
<dbReference type="InterPro" id="IPR002347">
    <property type="entry name" value="SDR_fam"/>
</dbReference>
<keyword evidence="6" id="KW-0812">Transmembrane</keyword>
<dbReference type="Gene3D" id="3.40.50.720">
    <property type="entry name" value="NAD(P)-binding Rossmann-like Domain"/>
    <property type="match status" value="1"/>
</dbReference>
<dbReference type="EMBL" id="CAWYQH010000046">
    <property type="protein sequence ID" value="CAK8678153.1"/>
    <property type="molecule type" value="Genomic_DNA"/>
</dbReference>
<protein>
    <submittedName>
        <fullName evidence="7">Uncharacterized protein</fullName>
    </submittedName>
</protein>
<comment type="caution">
    <text evidence="7">The sequence shown here is derived from an EMBL/GenBank/DDBJ whole genome shotgun (WGS) entry which is preliminary data.</text>
</comment>
<evidence type="ECO:0000256" key="3">
    <source>
        <dbReference type="ARBA" id="ARBA00022955"/>
    </source>
</evidence>
<evidence type="ECO:0000256" key="4">
    <source>
        <dbReference type="ARBA" id="ARBA00023002"/>
    </source>
</evidence>
<dbReference type="PANTHER" id="PTHR43899">
    <property type="entry name" value="RH59310P"/>
    <property type="match status" value="1"/>
</dbReference>
<proteinExistence type="inferred from homology"/>
<feature type="transmembrane region" description="Helical" evidence="6">
    <location>
        <begin position="6"/>
        <end position="23"/>
    </location>
</feature>
<dbReference type="PRINTS" id="PR00080">
    <property type="entry name" value="SDRFAMILY"/>
</dbReference>
<comment type="similarity">
    <text evidence="2 5">Belongs to the short-chain dehydrogenases/reductases (SDR) family.</text>
</comment>
<dbReference type="PROSITE" id="PS00061">
    <property type="entry name" value="ADH_SHORT"/>
    <property type="match status" value="1"/>
</dbReference>
<dbReference type="CDD" id="cd05356">
    <property type="entry name" value="17beta-HSD1_like_SDR_c"/>
    <property type="match status" value="1"/>
</dbReference>
<evidence type="ECO:0000256" key="1">
    <source>
        <dbReference type="ARBA" id="ARBA00004240"/>
    </source>
</evidence>
<comment type="subcellular location">
    <subcellularLocation>
        <location evidence="1">Endoplasmic reticulum</location>
    </subcellularLocation>
</comment>
<dbReference type="InterPro" id="IPR036291">
    <property type="entry name" value="NAD(P)-bd_dom_sf"/>
</dbReference>
<evidence type="ECO:0000256" key="2">
    <source>
        <dbReference type="ARBA" id="ARBA00006484"/>
    </source>
</evidence>
<evidence type="ECO:0000313" key="7">
    <source>
        <dbReference type="EMBL" id="CAK8678153.1"/>
    </source>
</evidence>